<comment type="caution">
    <text evidence="1">The sequence shown here is derived from an EMBL/GenBank/DDBJ whole genome shotgun (WGS) entry which is preliminary data.</text>
</comment>
<organism evidence="1">
    <name type="scientific">marine sediment metagenome</name>
    <dbReference type="NCBI Taxonomy" id="412755"/>
    <lineage>
        <taxon>unclassified sequences</taxon>
        <taxon>metagenomes</taxon>
        <taxon>ecological metagenomes</taxon>
    </lineage>
</organism>
<name>A0A0F9B1R1_9ZZZZ</name>
<dbReference type="EMBL" id="LAZR01054470">
    <property type="protein sequence ID" value="KKK78486.1"/>
    <property type="molecule type" value="Genomic_DNA"/>
</dbReference>
<reference evidence="1" key="1">
    <citation type="journal article" date="2015" name="Nature">
        <title>Complex archaea that bridge the gap between prokaryotes and eukaryotes.</title>
        <authorList>
            <person name="Spang A."/>
            <person name="Saw J.H."/>
            <person name="Jorgensen S.L."/>
            <person name="Zaremba-Niedzwiedzka K."/>
            <person name="Martijn J."/>
            <person name="Lind A.E."/>
            <person name="van Eijk R."/>
            <person name="Schleper C."/>
            <person name="Guy L."/>
            <person name="Ettema T.J."/>
        </authorList>
    </citation>
    <scope>NUCLEOTIDE SEQUENCE</scope>
</reference>
<gene>
    <name evidence="1" type="ORF">LCGC14_2843110</name>
</gene>
<protein>
    <submittedName>
        <fullName evidence="1">Uncharacterized protein</fullName>
    </submittedName>
</protein>
<proteinExistence type="predicted"/>
<evidence type="ECO:0000313" key="1">
    <source>
        <dbReference type="EMBL" id="KKK78486.1"/>
    </source>
</evidence>
<sequence>MEQSIEVKSPISISDIFADWTLVIIDANDTAHVFKDDANGELAYDGYRKEFSKIDEASEDVAKAAFKQADAMLGRVEK</sequence>
<accession>A0A0F9B1R1</accession>
<dbReference type="AlphaFoldDB" id="A0A0F9B1R1"/>